<dbReference type="Proteomes" id="UP000757232">
    <property type="component" value="Unassembled WGS sequence"/>
</dbReference>
<evidence type="ECO:0000313" key="8">
    <source>
        <dbReference type="EMBL" id="OCB84930.1"/>
    </source>
</evidence>
<evidence type="ECO:0000256" key="3">
    <source>
        <dbReference type="ARBA" id="ARBA00022448"/>
    </source>
</evidence>
<accession>A0A9Q5MZ01</accession>
<dbReference type="InterPro" id="IPR016024">
    <property type="entry name" value="ARM-type_fold"/>
</dbReference>
<feature type="region of interest" description="Disordered" evidence="6">
    <location>
        <begin position="667"/>
        <end position="827"/>
    </location>
</feature>
<comment type="similarity">
    <text evidence="2">Belongs to the adaptor complexes large subunit family.</text>
</comment>
<feature type="compositionally biased region" description="Acidic residues" evidence="6">
    <location>
        <begin position="756"/>
        <end position="778"/>
    </location>
</feature>
<proteinExistence type="inferred from homology"/>
<keyword evidence="4" id="KW-0653">Protein transport</keyword>
<evidence type="ECO:0000313" key="9">
    <source>
        <dbReference type="Proteomes" id="UP000757232"/>
    </source>
</evidence>
<feature type="compositionally biased region" description="Polar residues" evidence="6">
    <location>
        <begin position="708"/>
        <end position="748"/>
    </location>
</feature>
<dbReference type="InterPro" id="IPR011989">
    <property type="entry name" value="ARM-like"/>
</dbReference>
<dbReference type="InterPro" id="IPR026739">
    <property type="entry name" value="AP_beta"/>
</dbReference>
<keyword evidence="5" id="KW-0472">Membrane</keyword>
<gene>
    <name evidence="8" type="ORF">A7U60_g8152</name>
</gene>
<evidence type="ECO:0000256" key="4">
    <source>
        <dbReference type="ARBA" id="ARBA00022927"/>
    </source>
</evidence>
<dbReference type="AlphaFoldDB" id="A0A9Q5MZ01"/>
<organism evidence="8 9">
    <name type="scientific">Sanghuangporus baumii</name>
    <name type="common">Phellinus baumii</name>
    <dbReference type="NCBI Taxonomy" id="108892"/>
    <lineage>
        <taxon>Eukaryota</taxon>
        <taxon>Fungi</taxon>
        <taxon>Dikarya</taxon>
        <taxon>Basidiomycota</taxon>
        <taxon>Agaricomycotina</taxon>
        <taxon>Agaricomycetes</taxon>
        <taxon>Hymenochaetales</taxon>
        <taxon>Hymenochaetaceae</taxon>
        <taxon>Sanghuangporus</taxon>
    </lineage>
</organism>
<feature type="domain" description="Clathrin/coatomer adaptor adaptin-like N-terminal" evidence="7">
    <location>
        <begin position="52"/>
        <end position="603"/>
    </location>
</feature>
<keyword evidence="9" id="KW-1185">Reference proteome</keyword>
<evidence type="ECO:0000256" key="1">
    <source>
        <dbReference type="ARBA" id="ARBA00004308"/>
    </source>
</evidence>
<dbReference type="EMBL" id="LNZH02000213">
    <property type="protein sequence ID" value="OCB84930.1"/>
    <property type="molecule type" value="Genomic_DNA"/>
</dbReference>
<evidence type="ECO:0000259" key="7">
    <source>
        <dbReference type="Pfam" id="PF01602"/>
    </source>
</evidence>
<dbReference type="GO" id="GO:0016192">
    <property type="term" value="P:vesicle-mediated transport"/>
    <property type="evidence" value="ECO:0007669"/>
    <property type="project" value="InterPro"/>
</dbReference>
<evidence type="ECO:0000256" key="5">
    <source>
        <dbReference type="ARBA" id="ARBA00023136"/>
    </source>
</evidence>
<protein>
    <recommendedName>
        <fullName evidence="7">Clathrin/coatomer adaptor adaptin-like N-terminal domain-containing protein</fullName>
    </recommendedName>
</protein>
<keyword evidence="3" id="KW-0813">Transport</keyword>
<evidence type="ECO:0000256" key="6">
    <source>
        <dbReference type="SAM" id="MobiDB-lite"/>
    </source>
</evidence>
<reference evidence="8" key="1">
    <citation type="submission" date="2016-06" db="EMBL/GenBank/DDBJ databases">
        <title>Draft Genome sequence of the fungus Inonotus baumii.</title>
        <authorList>
            <person name="Zhu H."/>
            <person name="Lin W."/>
        </authorList>
    </citation>
    <scope>NUCLEOTIDE SEQUENCE</scope>
    <source>
        <strain evidence="8">821</strain>
    </source>
</reference>
<dbReference type="OrthoDB" id="10254310at2759"/>
<dbReference type="Gene3D" id="1.25.10.10">
    <property type="entry name" value="Leucine-rich Repeat Variant"/>
    <property type="match status" value="1"/>
</dbReference>
<dbReference type="GO" id="GO:0006886">
    <property type="term" value="P:intracellular protein transport"/>
    <property type="evidence" value="ECO:0007669"/>
    <property type="project" value="InterPro"/>
</dbReference>
<dbReference type="GO" id="GO:0030123">
    <property type="term" value="C:AP-3 adaptor complex"/>
    <property type="evidence" value="ECO:0007669"/>
    <property type="project" value="InterPro"/>
</dbReference>
<feature type="compositionally biased region" description="Acidic residues" evidence="6">
    <location>
        <begin position="802"/>
        <end position="818"/>
    </location>
</feature>
<dbReference type="GO" id="GO:0012505">
    <property type="term" value="C:endomembrane system"/>
    <property type="evidence" value="ECO:0007669"/>
    <property type="project" value="UniProtKB-SubCell"/>
</dbReference>
<sequence>MAGIGINLNALTENTSRLGARIQESFIEHTRDLAIARGPGAAYFDVSEDKIRNVRRQLETNSDREKLDALKTLIALISKGRNVSDFFPSVVKNVASSNLEIRKLVYIFLLRYAETEPDLALLSINTFQRDLADPNPLIRAMALRVLSGINVPMVGNLVILAVKKCANDPSPYVRKAAALAVIKCYSMDPGHLPSLIPIITTLVHDKSPLSIGSVAVAFQAICPTRLDLLHAHYRRLCRMLLDIDSWGQVHVLELLARYARSMLPKPSDCDSNERKPDVGDEGIDPDLQILLSSSEPLLMSQNPSVVMTVTRIFYYLAPPSQLSKVVGPLLRLLHLSKEVERVVLANLLIILVKHSTLFRHHYSRFLVRTTDLRETKRLKLLILLKLLSSENYQILLREFVVYAADDDVAIVSESIRAIGACANTVPESINQCLSALMDFIKQGPELAIPASVLVLKTLVQARLQGLSTEPYSLSEGHSPLRIISDLASRIDEIRHASARACIVWLVGQYADRGADTVNSTESNGLNGIALWAPDVLRKIAKTFPIEVAPLVKLQALTLAAKLQVLSTNYHRAFALLTRYVFSLARYDSNYDVRDRARLLSGFLAGIAPHLQQTNGSMDGDGDTGDEGDAFDRGGVILRREQVKVILFEGKLEKQQEEMSKEKYDVLGSSQIITGRPTGLESSMRLPDWPEEGTDSSLRDSQEEYPSVLATSLAGQRSASDAPTRTSSQIVLTPTGRESPSLQGGTSRPGQWKSLDEFYDESDSDEEEEEEETEDEVEQYAEGNEIPGQLDTTVVRDEHGDISSEEETESGEEEDESNNGEDSTREGM</sequence>
<comment type="caution">
    <text evidence="8">The sequence shown here is derived from an EMBL/GenBank/DDBJ whole genome shotgun (WGS) entry which is preliminary data.</text>
</comment>
<dbReference type="InterPro" id="IPR002553">
    <property type="entry name" value="Clathrin/coatomer_adapt-like_N"/>
</dbReference>
<evidence type="ECO:0000256" key="2">
    <source>
        <dbReference type="ARBA" id="ARBA00006613"/>
    </source>
</evidence>
<dbReference type="InterPro" id="IPR026740">
    <property type="entry name" value="AP3_beta"/>
</dbReference>
<dbReference type="Pfam" id="PF01602">
    <property type="entry name" value="Adaptin_N"/>
    <property type="match status" value="1"/>
</dbReference>
<comment type="subcellular location">
    <subcellularLocation>
        <location evidence="1">Endomembrane system</location>
    </subcellularLocation>
</comment>
<name>A0A9Q5MZ01_SANBA</name>
<dbReference type="SUPFAM" id="SSF48371">
    <property type="entry name" value="ARM repeat"/>
    <property type="match status" value="1"/>
</dbReference>
<dbReference type="PANTHER" id="PTHR11134">
    <property type="entry name" value="ADAPTOR COMPLEX SUBUNIT BETA FAMILY MEMBER"/>
    <property type="match status" value="1"/>
</dbReference>
<dbReference type="PIRSF" id="PIRSF037096">
    <property type="entry name" value="AP3_complex_beta"/>
    <property type="match status" value="1"/>
</dbReference>